<evidence type="ECO:0000256" key="3">
    <source>
        <dbReference type="ARBA" id="ARBA00019015"/>
    </source>
</evidence>
<dbReference type="GO" id="GO:0071978">
    <property type="term" value="P:bacterial-type flagellum-dependent swarming motility"/>
    <property type="evidence" value="ECO:0007669"/>
    <property type="project" value="TreeGrafter"/>
</dbReference>
<comment type="function">
    <text evidence="5">A flexible structure which links the flagellar filament to the drive apparatus in the basal body.</text>
</comment>
<name>A0A939EPV6_9HYPH</name>
<dbReference type="GO" id="GO:0009424">
    <property type="term" value="C:bacterial-type flagellum hook"/>
    <property type="evidence" value="ECO:0007669"/>
    <property type="project" value="TreeGrafter"/>
</dbReference>
<keyword evidence="4 5" id="KW-0975">Bacterial flagellum</keyword>
<dbReference type="InterPro" id="IPR010930">
    <property type="entry name" value="Flg_bb/hook_C_dom"/>
</dbReference>
<dbReference type="Proteomes" id="UP000664779">
    <property type="component" value="Unassembled WGS sequence"/>
</dbReference>
<dbReference type="NCBIfam" id="TIGR03506">
    <property type="entry name" value="FlgEFG_subfam"/>
    <property type="match status" value="1"/>
</dbReference>
<gene>
    <name evidence="9" type="ORF">J0X15_15090</name>
</gene>
<evidence type="ECO:0000259" key="8">
    <source>
        <dbReference type="Pfam" id="PF07559"/>
    </source>
</evidence>
<dbReference type="AlphaFoldDB" id="A0A939EPV6"/>
<dbReference type="InterPro" id="IPR037058">
    <property type="entry name" value="Falgellar_hook_FlgE_sf"/>
</dbReference>
<accession>A0A939EPV6</accession>
<organism evidence="9 10">
    <name type="scientific">Roseibium limicola</name>
    <dbReference type="NCBI Taxonomy" id="2816037"/>
    <lineage>
        <taxon>Bacteria</taxon>
        <taxon>Pseudomonadati</taxon>
        <taxon>Pseudomonadota</taxon>
        <taxon>Alphaproteobacteria</taxon>
        <taxon>Hyphomicrobiales</taxon>
        <taxon>Stappiaceae</taxon>
        <taxon>Roseibium</taxon>
    </lineage>
</organism>
<evidence type="ECO:0000313" key="10">
    <source>
        <dbReference type="Proteomes" id="UP000664779"/>
    </source>
</evidence>
<dbReference type="Pfam" id="PF06429">
    <property type="entry name" value="Flg_bbr_C"/>
    <property type="match status" value="1"/>
</dbReference>
<dbReference type="PANTHER" id="PTHR30435:SF1">
    <property type="entry name" value="FLAGELLAR HOOK PROTEIN FLGE"/>
    <property type="match status" value="1"/>
</dbReference>
<dbReference type="PANTHER" id="PTHR30435">
    <property type="entry name" value="FLAGELLAR PROTEIN"/>
    <property type="match status" value="1"/>
</dbReference>
<evidence type="ECO:0000313" key="9">
    <source>
        <dbReference type="EMBL" id="MBO0346556.1"/>
    </source>
</evidence>
<dbReference type="SUPFAM" id="SSF117143">
    <property type="entry name" value="Flagellar hook protein flgE"/>
    <property type="match status" value="1"/>
</dbReference>
<dbReference type="InterPro" id="IPR020013">
    <property type="entry name" value="Flagellar_FlgE/F/G"/>
</dbReference>
<evidence type="ECO:0000256" key="6">
    <source>
        <dbReference type="SAM" id="MobiDB-lite"/>
    </source>
</evidence>
<dbReference type="Gene3D" id="2.60.98.20">
    <property type="entry name" value="Flagellar hook protein FlgE"/>
    <property type="match status" value="1"/>
</dbReference>
<proteinExistence type="inferred from homology"/>
<keyword evidence="9" id="KW-0282">Flagellum</keyword>
<dbReference type="EMBL" id="JAFLNF010000006">
    <property type="protein sequence ID" value="MBO0346556.1"/>
    <property type="molecule type" value="Genomic_DNA"/>
</dbReference>
<keyword evidence="10" id="KW-1185">Reference proteome</keyword>
<feature type="domain" description="Flagellar hook protein FlgE D2" evidence="8">
    <location>
        <begin position="50"/>
        <end position="177"/>
    </location>
</feature>
<feature type="compositionally biased region" description="Low complexity" evidence="6">
    <location>
        <begin position="43"/>
        <end position="55"/>
    </location>
</feature>
<evidence type="ECO:0000256" key="5">
    <source>
        <dbReference type="RuleBase" id="RU362116"/>
    </source>
</evidence>
<evidence type="ECO:0000256" key="1">
    <source>
        <dbReference type="ARBA" id="ARBA00004117"/>
    </source>
</evidence>
<keyword evidence="9" id="KW-0969">Cilium</keyword>
<keyword evidence="9" id="KW-0966">Cell projection</keyword>
<dbReference type="InterPro" id="IPR011491">
    <property type="entry name" value="FlgE_D2"/>
</dbReference>
<feature type="region of interest" description="Disordered" evidence="6">
    <location>
        <begin position="34"/>
        <end position="55"/>
    </location>
</feature>
<dbReference type="GO" id="GO:0005829">
    <property type="term" value="C:cytosol"/>
    <property type="evidence" value="ECO:0007669"/>
    <property type="project" value="TreeGrafter"/>
</dbReference>
<sequence>MTLTSSATGSAAEITIDNVTGTGASVAGSNLSTLGITDTGGDSTETVNGTSTTTDGDTYETTFEVFDSLGTSSTVTVTWEKTAANSWQMTFGDPVGVNGNVIGTSSTDPVTVTFNSDGTLASTSADPSFSVSGWTTGAADSTIDLGLGTVGNSDGLTQYASDEDDPQIEVKSIIQDGQAYGSLSSVEIGDDGSVTAFFDNGEERVIYKIAVSTFPNSNGLSEKSNGIYARSSSSGNSTLHIAGQGGAGSINGGYLESSTVDTSREFSSMLSAQQAYSASSQIMSTASSMFDKLLEAVR</sequence>
<evidence type="ECO:0000256" key="4">
    <source>
        <dbReference type="ARBA" id="ARBA00023143"/>
    </source>
</evidence>
<dbReference type="InterPro" id="IPR037925">
    <property type="entry name" value="FlgE/F/G-like"/>
</dbReference>
<feature type="domain" description="Flagellar basal-body/hook protein C-terminal" evidence="7">
    <location>
        <begin position="253"/>
        <end position="294"/>
    </location>
</feature>
<evidence type="ECO:0000259" key="7">
    <source>
        <dbReference type="Pfam" id="PF06429"/>
    </source>
</evidence>
<comment type="similarity">
    <text evidence="2 5">Belongs to the flagella basal body rod proteins family.</text>
</comment>
<reference evidence="9" key="1">
    <citation type="submission" date="2021-03" db="EMBL/GenBank/DDBJ databases">
        <title>Roseibium sp. CAU 1637 isolated from Incheon.</title>
        <authorList>
            <person name="Kim W."/>
        </authorList>
    </citation>
    <scope>NUCLEOTIDE SEQUENCE</scope>
    <source>
        <strain evidence="9">CAU 1637</strain>
    </source>
</reference>
<evidence type="ECO:0000256" key="2">
    <source>
        <dbReference type="ARBA" id="ARBA00009677"/>
    </source>
</evidence>
<dbReference type="Pfam" id="PF07559">
    <property type="entry name" value="FlgE_D2"/>
    <property type="match status" value="1"/>
</dbReference>
<protein>
    <recommendedName>
        <fullName evidence="3 5">Flagellar hook protein FlgE</fullName>
    </recommendedName>
</protein>
<comment type="caution">
    <text evidence="9">The sequence shown here is derived from an EMBL/GenBank/DDBJ whole genome shotgun (WGS) entry which is preliminary data.</text>
</comment>
<comment type="subcellular location">
    <subcellularLocation>
        <location evidence="1 5">Bacterial flagellum basal body</location>
    </subcellularLocation>
</comment>
<dbReference type="GO" id="GO:0009425">
    <property type="term" value="C:bacterial-type flagellum basal body"/>
    <property type="evidence" value="ECO:0007669"/>
    <property type="project" value="UniProtKB-SubCell"/>
</dbReference>